<accession>W1WBW9</accession>
<organism evidence="1">
    <name type="scientific">human gut metagenome</name>
    <dbReference type="NCBI Taxonomy" id="408170"/>
    <lineage>
        <taxon>unclassified sequences</taxon>
        <taxon>metagenomes</taxon>
        <taxon>organismal metagenomes</taxon>
    </lineage>
</organism>
<comment type="caution">
    <text evidence="1">The sequence shown here is derived from an EMBL/GenBank/DDBJ whole genome shotgun (WGS) entry which is preliminary data.</text>
</comment>
<name>W1WBW9_9ZZZZ</name>
<proteinExistence type="predicted"/>
<feature type="non-terminal residue" evidence="1">
    <location>
        <position position="1"/>
    </location>
</feature>
<dbReference type="AlphaFoldDB" id="W1WBW9"/>
<protein>
    <submittedName>
        <fullName evidence="1">Uncharacterized protein</fullName>
    </submittedName>
</protein>
<sequence length="38" mass="4457">CILNMWLIKESFKCYNIIEILGGLEYSIFNQVIHQGIL</sequence>
<evidence type="ECO:0000313" key="1">
    <source>
        <dbReference type="EMBL" id="ETJ15446.1"/>
    </source>
</evidence>
<reference evidence="1" key="1">
    <citation type="submission" date="2013-12" db="EMBL/GenBank/DDBJ databases">
        <title>A Varibaculum cambriense genome reconstructed from a premature infant gut community with otherwise low bacterial novelty that shifts toward anaerobic metabolism during the third week of life.</title>
        <authorList>
            <person name="Brown C.T."/>
            <person name="Sharon I."/>
            <person name="Thomas B.C."/>
            <person name="Castelle C.J."/>
            <person name="Morowitz M.J."/>
            <person name="Banfield J.F."/>
        </authorList>
    </citation>
    <scope>NUCLEOTIDE SEQUENCE</scope>
</reference>
<dbReference type="EMBL" id="AZMM01019067">
    <property type="protein sequence ID" value="ETJ15446.1"/>
    <property type="molecule type" value="Genomic_DNA"/>
</dbReference>
<gene>
    <name evidence="1" type="ORF">Q604_UNBc4C00286G0001</name>
</gene>